<organism evidence="2 3">
    <name type="scientific">Pseudorhizobium pelagicum</name>
    <dbReference type="NCBI Taxonomy" id="1509405"/>
    <lineage>
        <taxon>Bacteria</taxon>
        <taxon>Pseudomonadati</taxon>
        <taxon>Pseudomonadota</taxon>
        <taxon>Alphaproteobacteria</taxon>
        <taxon>Hyphomicrobiales</taxon>
        <taxon>Rhizobiaceae</taxon>
        <taxon>Rhizobium/Agrobacterium group</taxon>
        <taxon>Pseudorhizobium</taxon>
    </lineage>
</organism>
<reference evidence="2 3" key="1">
    <citation type="submission" date="2014-06" db="EMBL/GenBank/DDBJ databases">
        <title>Rhizobium pelagicum/R2-400B4.</title>
        <authorList>
            <person name="Kimes N.E."/>
            <person name="Lopez-Perez M."/>
        </authorList>
    </citation>
    <scope>NUCLEOTIDE SEQUENCE [LARGE SCALE GENOMIC DNA]</scope>
    <source>
        <strain evidence="2 3">R2-400B4</strain>
    </source>
</reference>
<evidence type="ECO:0000256" key="1">
    <source>
        <dbReference type="SAM" id="SignalP"/>
    </source>
</evidence>
<feature type="signal peptide" evidence="1">
    <location>
        <begin position="1"/>
        <end position="23"/>
    </location>
</feature>
<comment type="caution">
    <text evidence="2">The sequence shown here is derived from an EMBL/GenBank/DDBJ whole genome shotgun (WGS) entry which is preliminary data.</text>
</comment>
<sequence>MTRLAALLMFLSWLPFCVMPAVASTYPEPVAAGHHHAQGAAPAAAPGHHVDLEMAAAETAEVGAVGKGCPASFCAACLTLLPQPPEVVAVAASFSCPSDHSSCVITAGAPAPPEPPPRR</sequence>
<keyword evidence="3" id="KW-1185">Reference proteome</keyword>
<keyword evidence="1" id="KW-0732">Signal</keyword>
<evidence type="ECO:0000313" key="3">
    <source>
        <dbReference type="Proteomes" id="UP000052167"/>
    </source>
</evidence>
<protein>
    <submittedName>
        <fullName evidence="2">Uncharacterized protein</fullName>
    </submittedName>
</protein>
<evidence type="ECO:0000313" key="2">
    <source>
        <dbReference type="EMBL" id="KEQ10880.1"/>
    </source>
</evidence>
<accession>A0A922P602</accession>
<feature type="chain" id="PRO_5037182518" evidence="1">
    <location>
        <begin position="24"/>
        <end position="119"/>
    </location>
</feature>
<name>A0A922P602_9HYPH</name>
<dbReference type="RefSeq" id="WP_037161262.1">
    <property type="nucleotide sequence ID" value="NZ_CAJXID010000006.1"/>
</dbReference>
<dbReference type="AlphaFoldDB" id="A0A922P602"/>
<proteinExistence type="predicted"/>
<dbReference type="EMBL" id="JOKJ01000001">
    <property type="protein sequence ID" value="KEQ10880.1"/>
    <property type="molecule type" value="Genomic_DNA"/>
</dbReference>
<gene>
    <name evidence="2" type="ORF">GV68_00975</name>
</gene>
<dbReference type="Proteomes" id="UP000052167">
    <property type="component" value="Unassembled WGS sequence"/>
</dbReference>